<gene>
    <name evidence="1" type="ORF">E1A91_A10G241600v1</name>
</gene>
<name>A0A5D2XTJ2_GOSMU</name>
<keyword evidence="2" id="KW-1185">Reference proteome</keyword>
<dbReference type="Proteomes" id="UP000323597">
    <property type="component" value="Chromosome A10"/>
</dbReference>
<evidence type="ECO:0000313" key="1">
    <source>
        <dbReference type="EMBL" id="TYJ16281.1"/>
    </source>
</evidence>
<dbReference type="EMBL" id="CM017645">
    <property type="protein sequence ID" value="TYJ16281.1"/>
    <property type="molecule type" value="Genomic_DNA"/>
</dbReference>
<accession>A0A5D2XTJ2</accession>
<dbReference type="AlphaFoldDB" id="A0A5D2XTJ2"/>
<reference evidence="1 2" key="1">
    <citation type="submission" date="2019-07" db="EMBL/GenBank/DDBJ databases">
        <title>WGS assembly of Gossypium mustelinum.</title>
        <authorList>
            <person name="Chen Z.J."/>
            <person name="Sreedasyam A."/>
            <person name="Ando A."/>
            <person name="Song Q."/>
            <person name="De L."/>
            <person name="Hulse-Kemp A."/>
            <person name="Ding M."/>
            <person name="Ye W."/>
            <person name="Kirkbride R."/>
            <person name="Jenkins J."/>
            <person name="Plott C."/>
            <person name="Lovell J."/>
            <person name="Lin Y.-M."/>
            <person name="Vaughn R."/>
            <person name="Liu B."/>
            <person name="Li W."/>
            <person name="Simpson S."/>
            <person name="Scheffler B."/>
            <person name="Saski C."/>
            <person name="Grover C."/>
            <person name="Hu G."/>
            <person name="Conover J."/>
            <person name="Carlson J."/>
            <person name="Shu S."/>
            <person name="Boston L."/>
            <person name="Williams M."/>
            <person name="Peterson D."/>
            <person name="Mcgee K."/>
            <person name="Jones D."/>
            <person name="Wendel J."/>
            <person name="Stelly D."/>
            <person name="Grimwood J."/>
            <person name="Schmutz J."/>
        </authorList>
    </citation>
    <scope>NUCLEOTIDE SEQUENCE [LARGE SCALE GENOMIC DNA]</scope>
    <source>
        <strain evidence="1">1408120.09</strain>
    </source>
</reference>
<protein>
    <submittedName>
        <fullName evidence="1">Uncharacterized protein</fullName>
    </submittedName>
</protein>
<sequence length="109" mass="12104">MAKTERFLSRPNDSGIIPLNALYVKPSFSKDDKFPNDGGILPLKLLWTKPNTFRFDKRPNEAGISPISRLPIILTDESLEQADKLEGISPPMELLARCNASSLLKPPIS</sequence>
<proteinExistence type="predicted"/>
<evidence type="ECO:0000313" key="2">
    <source>
        <dbReference type="Proteomes" id="UP000323597"/>
    </source>
</evidence>
<organism evidence="1 2">
    <name type="scientific">Gossypium mustelinum</name>
    <name type="common">Cotton</name>
    <name type="synonym">Gossypium caicoense</name>
    <dbReference type="NCBI Taxonomy" id="34275"/>
    <lineage>
        <taxon>Eukaryota</taxon>
        <taxon>Viridiplantae</taxon>
        <taxon>Streptophyta</taxon>
        <taxon>Embryophyta</taxon>
        <taxon>Tracheophyta</taxon>
        <taxon>Spermatophyta</taxon>
        <taxon>Magnoliopsida</taxon>
        <taxon>eudicotyledons</taxon>
        <taxon>Gunneridae</taxon>
        <taxon>Pentapetalae</taxon>
        <taxon>rosids</taxon>
        <taxon>malvids</taxon>
        <taxon>Malvales</taxon>
        <taxon>Malvaceae</taxon>
        <taxon>Malvoideae</taxon>
        <taxon>Gossypium</taxon>
    </lineage>
</organism>